<gene>
    <name evidence="2" type="ORF">EJ06DRAFT_300448</name>
</gene>
<feature type="compositionally biased region" description="Basic residues" evidence="1">
    <location>
        <begin position="28"/>
        <end position="37"/>
    </location>
</feature>
<reference evidence="2" key="1">
    <citation type="journal article" date="2020" name="Stud. Mycol.">
        <title>101 Dothideomycetes genomes: a test case for predicting lifestyles and emergence of pathogens.</title>
        <authorList>
            <person name="Haridas S."/>
            <person name="Albert R."/>
            <person name="Binder M."/>
            <person name="Bloem J."/>
            <person name="Labutti K."/>
            <person name="Salamov A."/>
            <person name="Andreopoulos B."/>
            <person name="Baker S."/>
            <person name="Barry K."/>
            <person name="Bills G."/>
            <person name="Bluhm B."/>
            <person name="Cannon C."/>
            <person name="Castanera R."/>
            <person name="Culley D."/>
            <person name="Daum C."/>
            <person name="Ezra D."/>
            <person name="Gonzalez J."/>
            <person name="Henrissat B."/>
            <person name="Kuo A."/>
            <person name="Liang C."/>
            <person name="Lipzen A."/>
            <person name="Lutzoni F."/>
            <person name="Magnuson J."/>
            <person name="Mondo S."/>
            <person name="Nolan M."/>
            <person name="Ohm R."/>
            <person name="Pangilinan J."/>
            <person name="Park H.-J."/>
            <person name="Ramirez L."/>
            <person name="Alfaro M."/>
            <person name="Sun H."/>
            <person name="Tritt A."/>
            <person name="Yoshinaga Y."/>
            <person name="Zwiers L.-H."/>
            <person name="Turgeon B."/>
            <person name="Goodwin S."/>
            <person name="Spatafora J."/>
            <person name="Crous P."/>
            <person name="Grigoriev I."/>
        </authorList>
    </citation>
    <scope>NUCLEOTIDE SEQUENCE</scope>
    <source>
        <strain evidence="2">CBS 262.69</strain>
    </source>
</reference>
<organism evidence="2 3">
    <name type="scientific">Trichodelitschia bisporula</name>
    <dbReference type="NCBI Taxonomy" id="703511"/>
    <lineage>
        <taxon>Eukaryota</taxon>
        <taxon>Fungi</taxon>
        <taxon>Dikarya</taxon>
        <taxon>Ascomycota</taxon>
        <taxon>Pezizomycotina</taxon>
        <taxon>Dothideomycetes</taxon>
        <taxon>Dothideomycetes incertae sedis</taxon>
        <taxon>Phaeotrichales</taxon>
        <taxon>Phaeotrichaceae</taxon>
        <taxon>Trichodelitschia</taxon>
    </lineage>
</organism>
<dbReference type="EMBL" id="ML996689">
    <property type="protein sequence ID" value="KAF2403949.1"/>
    <property type="molecule type" value="Genomic_DNA"/>
</dbReference>
<dbReference type="Proteomes" id="UP000799640">
    <property type="component" value="Unassembled WGS sequence"/>
</dbReference>
<feature type="region of interest" description="Disordered" evidence="1">
    <location>
        <begin position="27"/>
        <end position="92"/>
    </location>
</feature>
<evidence type="ECO:0000313" key="2">
    <source>
        <dbReference type="EMBL" id="KAF2403949.1"/>
    </source>
</evidence>
<sequence>MPPFEAWEEAGHLVPKHLYEYYNLDRRGKPRGTKARGRAPIEVIPFTPGPDTVSPAIHQPGPSGSPSGQQHGLNGSSSVNGLYQKPDTGIDNTHAQKQASEDVLVASSHATSGHQIIKPGYIVGDHVTSGTERHIGVLTATLNNSTDLIDIGITAAQAPVTVPTVTECPTNKHVVNSHLCRVTCLGMAPAYITLASGASGNSPVVAVHTPELVQPDANRSATPTEIPPPVDDLLRREHIAAQNLAIPIVGDGGSSAIVGSLEEAPVSPATTAPVNAGLVNTAATPGSSLLSVIDPNDPISLELVQLLLKFRLSQTGSQGA</sequence>
<accession>A0A6G1I7A3</accession>
<proteinExistence type="predicted"/>
<feature type="compositionally biased region" description="Polar residues" evidence="1">
    <location>
        <begin position="71"/>
        <end position="81"/>
    </location>
</feature>
<evidence type="ECO:0000256" key="1">
    <source>
        <dbReference type="SAM" id="MobiDB-lite"/>
    </source>
</evidence>
<feature type="compositionally biased region" description="Low complexity" evidence="1">
    <location>
        <begin position="59"/>
        <end position="70"/>
    </location>
</feature>
<keyword evidence="3" id="KW-1185">Reference proteome</keyword>
<name>A0A6G1I7A3_9PEZI</name>
<protein>
    <submittedName>
        <fullName evidence="2">Uncharacterized protein</fullName>
    </submittedName>
</protein>
<dbReference type="AlphaFoldDB" id="A0A6G1I7A3"/>
<evidence type="ECO:0000313" key="3">
    <source>
        <dbReference type="Proteomes" id="UP000799640"/>
    </source>
</evidence>